<dbReference type="AlphaFoldDB" id="A0AAV9HI99"/>
<keyword evidence="5" id="KW-1185">Reference proteome</keyword>
<dbReference type="PANTHER" id="PTHR24198:SF165">
    <property type="entry name" value="ANKYRIN REPEAT-CONTAINING PROTEIN-RELATED"/>
    <property type="match status" value="1"/>
</dbReference>
<dbReference type="Pfam" id="PF12796">
    <property type="entry name" value="Ank_2"/>
    <property type="match status" value="2"/>
</dbReference>
<evidence type="ECO:0000256" key="1">
    <source>
        <dbReference type="ARBA" id="ARBA00022737"/>
    </source>
</evidence>
<dbReference type="Proteomes" id="UP001321749">
    <property type="component" value="Unassembled WGS sequence"/>
</dbReference>
<evidence type="ECO:0000313" key="5">
    <source>
        <dbReference type="Proteomes" id="UP001321749"/>
    </source>
</evidence>
<sequence>MASRTQFGALPNEIILCIIQDIEALDENYFDWAPLARVDRRCHVLVNPLLYTRGAHGAMRWAVETNNLLTLQAVLRYNPGAMAALVNATVPGTVLLTPGVVGTGALLKDWRRKKDWRDWRIDEGQFIISCDASLLHISCAHGHMDSTQFLLENGADMHRGVTRFCNCLHLESQVKLNSDGFGELFDGEPPAWMPLHHALCGQAPEIALLLLEKGAPTRVTPPDGPLVTALQSSAAHGAVDIVKYLLQRHRQHPTDDTNPATFDGNGYTAMHYLALCYDRDAVLSIAKQFINVGLSVDIESAPSQGDHVPDWTGGRPPFDPATAFGLACFLGNFSAAEALSELGAWKRCTVSGEDSLEVALSAQWTTWTRSRQEEAEWKASRLRFVRQLILAGAPTDSWLSSPLIKAARLGLHAEMELLLNFCAVSVEQPDEDGRTALFHAVAYSWPRAVHMLLDAGADVNAIDSSGSTPIRGLELRLNGLDYGQEIGKRRLEVLRLLLRYGANCGLMGQNDGSRTKKGLWHYQDTEDLDVSDEYPSFHESLLAVEMHAFLQGRLGIFSDDDDGFVLDQIFEHAAPVNINLESWQSAVHHVLTSLDDASEFNFKRRKHLCDRLCKFARRHGYHLDDTISNKLARVIIQKVEKEDDVQFIDLFFAMGDQVGVRTNTGVFTREAMLVLGILYRSRAVVRKLLESGECSVKGRIPSLSYSTPLHLAAITQEPRDIVRLLKLHGSDLDVNAVTRTGETALSIMIGRNDRSDAMLEAVSVLLTLGADPYLRCQDPTELMTSPDECTLNLLNPKTGDCLSRCAATLIGRDHAFRNHVERSGRSLTFPSLSCFDLAVKKDRLDIVSLINNKAKGKAADS</sequence>
<dbReference type="InterPro" id="IPR002110">
    <property type="entry name" value="Ankyrin_rpt"/>
</dbReference>
<feature type="repeat" description="ANK" evidence="3">
    <location>
        <begin position="432"/>
        <end position="464"/>
    </location>
</feature>
<protein>
    <recommendedName>
        <fullName evidence="6">Ankyrin</fullName>
    </recommendedName>
</protein>
<accession>A0AAV9HI99</accession>
<dbReference type="SUPFAM" id="SSF48403">
    <property type="entry name" value="Ankyrin repeat"/>
    <property type="match status" value="2"/>
</dbReference>
<dbReference type="EMBL" id="MU865044">
    <property type="protein sequence ID" value="KAK4459157.1"/>
    <property type="molecule type" value="Genomic_DNA"/>
</dbReference>
<dbReference type="PANTHER" id="PTHR24198">
    <property type="entry name" value="ANKYRIN REPEAT AND PROTEIN KINASE DOMAIN-CONTAINING PROTEIN"/>
    <property type="match status" value="1"/>
</dbReference>
<organism evidence="4 5">
    <name type="scientific">Cladorrhinum samala</name>
    <dbReference type="NCBI Taxonomy" id="585594"/>
    <lineage>
        <taxon>Eukaryota</taxon>
        <taxon>Fungi</taxon>
        <taxon>Dikarya</taxon>
        <taxon>Ascomycota</taxon>
        <taxon>Pezizomycotina</taxon>
        <taxon>Sordariomycetes</taxon>
        <taxon>Sordariomycetidae</taxon>
        <taxon>Sordariales</taxon>
        <taxon>Podosporaceae</taxon>
        <taxon>Cladorrhinum</taxon>
    </lineage>
</organism>
<keyword evidence="2 3" id="KW-0040">ANK repeat</keyword>
<dbReference type="Pfam" id="PF00023">
    <property type="entry name" value="Ank"/>
    <property type="match status" value="2"/>
</dbReference>
<comment type="caution">
    <text evidence="4">The sequence shown here is derived from an EMBL/GenBank/DDBJ whole genome shotgun (WGS) entry which is preliminary data.</text>
</comment>
<feature type="repeat" description="ANK" evidence="3">
    <location>
        <begin position="130"/>
        <end position="158"/>
    </location>
</feature>
<gene>
    <name evidence="4" type="ORF">QBC42DRAFT_299636</name>
</gene>
<proteinExistence type="predicted"/>
<keyword evidence="1" id="KW-0677">Repeat</keyword>
<dbReference type="PROSITE" id="PS50297">
    <property type="entry name" value="ANK_REP_REGION"/>
    <property type="match status" value="3"/>
</dbReference>
<reference evidence="4" key="1">
    <citation type="journal article" date="2023" name="Mol. Phylogenet. Evol.">
        <title>Genome-scale phylogeny and comparative genomics of the fungal order Sordariales.</title>
        <authorList>
            <person name="Hensen N."/>
            <person name="Bonometti L."/>
            <person name="Westerberg I."/>
            <person name="Brannstrom I.O."/>
            <person name="Guillou S."/>
            <person name="Cros-Aarteil S."/>
            <person name="Calhoun S."/>
            <person name="Haridas S."/>
            <person name="Kuo A."/>
            <person name="Mondo S."/>
            <person name="Pangilinan J."/>
            <person name="Riley R."/>
            <person name="LaButti K."/>
            <person name="Andreopoulos B."/>
            <person name="Lipzen A."/>
            <person name="Chen C."/>
            <person name="Yan M."/>
            <person name="Daum C."/>
            <person name="Ng V."/>
            <person name="Clum A."/>
            <person name="Steindorff A."/>
            <person name="Ohm R.A."/>
            <person name="Martin F."/>
            <person name="Silar P."/>
            <person name="Natvig D.O."/>
            <person name="Lalanne C."/>
            <person name="Gautier V."/>
            <person name="Ament-Velasquez S.L."/>
            <person name="Kruys A."/>
            <person name="Hutchinson M.I."/>
            <person name="Powell A.J."/>
            <person name="Barry K."/>
            <person name="Miller A.N."/>
            <person name="Grigoriev I.V."/>
            <person name="Debuchy R."/>
            <person name="Gladieux P."/>
            <person name="Hiltunen Thoren M."/>
            <person name="Johannesson H."/>
        </authorList>
    </citation>
    <scope>NUCLEOTIDE SEQUENCE</scope>
    <source>
        <strain evidence="4">PSN324</strain>
    </source>
</reference>
<dbReference type="Gene3D" id="1.25.40.20">
    <property type="entry name" value="Ankyrin repeat-containing domain"/>
    <property type="match status" value="3"/>
</dbReference>
<dbReference type="PROSITE" id="PS50088">
    <property type="entry name" value="ANK_REPEAT"/>
    <property type="match status" value="3"/>
</dbReference>
<dbReference type="InterPro" id="IPR036770">
    <property type="entry name" value="Ankyrin_rpt-contain_sf"/>
</dbReference>
<reference evidence="4" key="2">
    <citation type="submission" date="2023-06" db="EMBL/GenBank/DDBJ databases">
        <authorList>
            <consortium name="Lawrence Berkeley National Laboratory"/>
            <person name="Mondo S.J."/>
            <person name="Hensen N."/>
            <person name="Bonometti L."/>
            <person name="Westerberg I."/>
            <person name="Brannstrom I.O."/>
            <person name="Guillou S."/>
            <person name="Cros-Aarteil S."/>
            <person name="Calhoun S."/>
            <person name="Haridas S."/>
            <person name="Kuo A."/>
            <person name="Pangilinan J."/>
            <person name="Riley R."/>
            <person name="Labutti K."/>
            <person name="Andreopoulos B."/>
            <person name="Lipzen A."/>
            <person name="Chen C."/>
            <person name="Yanf M."/>
            <person name="Daum C."/>
            <person name="Ng V."/>
            <person name="Clum A."/>
            <person name="Steindorff A."/>
            <person name="Ohm R."/>
            <person name="Martin F."/>
            <person name="Silar P."/>
            <person name="Natvig D."/>
            <person name="Lalanne C."/>
            <person name="Gautier V."/>
            <person name="Ament-Velasquez S.L."/>
            <person name="Kruys A."/>
            <person name="Hutchinson M.I."/>
            <person name="Powell A.J."/>
            <person name="Barry K."/>
            <person name="Miller A.N."/>
            <person name="Grigoriev I.V."/>
            <person name="Debuchy R."/>
            <person name="Gladieux P."/>
            <person name="Thoren M.H."/>
            <person name="Johannesson H."/>
        </authorList>
    </citation>
    <scope>NUCLEOTIDE SEQUENCE</scope>
    <source>
        <strain evidence="4">PSN324</strain>
    </source>
</reference>
<evidence type="ECO:0000313" key="4">
    <source>
        <dbReference type="EMBL" id="KAK4459157.1"/>
    </source>
</evidence>
<name>A0AAV9HI99_9PEZI</name>
<feature type="repeat" description="ANK" evidence="3">
    <location>
        <begin position="704"/>
        <end position="737"/>
    </location>
</feature>
<evidence type="ECO:0008006" key="6">
    <source>
        <dbReference type="Google" id="ProtNLM"/>
    </source>
</evidence>
<evidence type="ECO:0000256" key="2">
    <source>
        <dbReference type="ARBA" id="ARBA00023043"/>
    </source>
</evidence>
<dbReference type="SMART" id="SM00248">
    <property type="entry name" value="ANK"/>
    <property type="match status" value="8"/>
</dbReference>
<evidence type="ECO:0000256" key="3">
    <source>
        <dbReference type="PROSITE-ProRule" id="PRU00023"/>
    </source>
</evidence>